<feature type="transmembrane region" description="Helical" evidence="1">
    <location>
        <begin position="101"/>
        <end position="122"/>
    </location>
</feature>
<dbReference type="PANTHER" id="PTHR32251:SF23">
    <property type="entry name" value="3-OXO-5-ALPHA-STEROID 4-DEHYDROGENASE (DUF1295)"/>
    <property type="match status" value="1"/>
</dbReference>
<dbReference type="PANTHER" id="PTHR32251">
    <property type="entry name" value="3-OXO-5-ALPHA-STEROID 4-DEHYDROGENASE"/>
    <property type="match status" value="1"/>
</dbReference>
<keyword evidence="1" id="KW-0812">Transmembrane</keyword>
<proteinExistence type="predicted"/>
<feature type="transmembrane region" description="Helical" evidence="1">
    <location>
        <begin position="6"/>
        <end position="22"/>
    </location>
</feature>
<dbReference type="RefSeq" id="WP_067670033.1">
    <property type="nucleotide sequence ID" value="NZ_CBCSIK010000006.1"/>
</dbReference>
<dbReference type="OrthoDB" id="9779233at2"/>
<comment type="caution">
    <text evidence="2">The sequence shown here is derived from an EMBL/GenBank/DDBJ whole genome shotgun (WGS) entry which is preliminary data.</text>
</comment>
<evidence type="ECO:0000313" key="2">
    <source>
        <dbReference type="EMBL" id="KYQ71443.1"/>
    </source>
</evidence>
<accession>A0A151Y077</accession>
<keyword evidence="1" id="KW-0472">Membrane</keyword>
<protein>
    <submittedName>
        <fullName evidence="2">Uncharacterized protein</fullName>
    </submittedName>
</protein>
<keyword evidence="3" id="KW-1185">Reference proteome</keyword>
<feature type="transmembrane region" description="Helical" evidence="1">
    <location>
        <begin position="188"/>
        <end position="205"/>
    </location>
</feature>
<gene>
    <name evidence="2" type="ORF">AZH43_14585</name>
</gene>
<dbReference type="GO" id="GO:0016020">
    <property type="term" value="C:membrane"/>
    <property type="evidence" value="ECO:0007669"/>
    <property type="project" value="TreeGrafter"/>
</dbReference>
<dbReference type="EMBL" id="LUAW01000026">
    <property type="protein sequence ID" value="KYQ71443.1"/>
    <property type="molecule type" value="Genomic_DNA"/>
</dbReference>
<dbReference type="InterPro" id="IPR010721">
    <property type="entry name" value="UstE-like"/>
</dbReference>
<keyword evidence="1" id="KW-1133">Transmembrane helix</keyword>
<feature type="transmembrane region" description="Helical" evidence="1">
    <location>
        <begin position="29"/>
        <end position="48"/>
    </location>
</feature>
<dbReference type="AlphaFoldDB" id="A0A151Y077"/>
<name>A0A151Y077_9GAMM</name>
<dbReference type="Proteomes" id="UP000076276">
    <property type="component" value="Unassembled WGS sequence"/>
</dbReference>
<reference evidence="2 3" key="1">
    <citation type="submission" date="2016-03" db="EMBL/GenBank/DDBJ databases">
        <title>Acinetobacter genomospecies 28 strain ANC 4149.</title>
        <authorList>
            <person name="Radolfova-Krizova L."/>
            <person name="Nemec A."/>
        </authorList>
    </citation>
    <scope>NUCLEOTIDE SEQUENCE [LARGE SCALE GENOMIC DNA]</scope>
    <source>
        <strain evidence="2 3">ANC 4149</strain>
    </source>
</reference>
<evidence type="ECO:0000313" key="3">
    <source>
        <dbReference type="Proteomes" id="UP000076276"/>
    </source>
</evidence>
<feature type="transmembrane region" description="Helical" evidence="1">
    <location>
        <begin position="54"/>
        <end position="72"/>
    </location>
</feature>
<dbReference type="PROSITE" id="PS50244">
    <property type="entry name" value="S5A_REDUCTASE"/>
    <property type="match status" value="1"/>
</dbReference>
<sequence>MLLDLFLLNVFIMLCSWVLVTYNRRAGLVDVAWSFSIALNVIIAAWAIDSAPLLVRLFLGLASGIWFSRLTWHLFRRYAHETQEDTRYANMRRAMGDYQHLGFLVFFIFQAGLALLFSYPMLNLLTISTEQWSDWTSVTVIVAGMIMLSALIGESTADQQLYHFKLDPQNQGKSMDQGLWKYSRHPNYFFEWLHWFAYPVLGLAAGSYELWIYPLLMWLFLYYLTGIPFSEKQALTHRGDNYKDYQRRTSMFIPWPPKE</sequence>
<evidence type="ECO:0000256" key="1">
    <source>
        <dbReference type="SAM" id="Phobius"/>
    </source>
</evidence>
<dbReference type="Pfam" id="PF06966">
    <property type="entry name" value="DUF1295"/>
    <property type="match status" value="1"/>
</dbReference>
<organism evidence="2 3">
    <name type="scientific">Acinetobacter pragensis</name>
    <dbReference type="NCBI Taxonomy" id="1806892"/>
    <lineage>
        <taxon>Bacteria</taxon>
        <taxon>Pseudomonadati</taxon>
        <taxon>Pseudomonadota</taxon>
        <taxon>Gammaproteobacteria</taxon>
        <taxon>Moraxellales</taxon>
        <taxon>Moraxellaceae</taxon>
        <taxon>Acinetobacter</taxon>
    </lineage>
</organism>
<feature type="transmembrane region" description="Helical" evidence="1">
    <location>
        <begin position="134"/>
        <end position="153"/>
    </location>
</feature>
<dbReference type="STRING" id="1806892.AZH43_14585"/>
<dbReference type="Gene3D" id="1.20.120.1630">
    <property type="match status" value="1"/>
</dbReference>